<organism evidence="2 3">
    <name type="scientific">Phaeobacter porticola</name>
    <dbReference type="NCBI Taxonomy" id="1844006"/>
    <lineage>
        <taxon>Bacteria</taxon>
        <taxon>Pseudomonadati</taxon>
        <taxon>Pseudomonadota</taxon>
        <taxon>Alphaproteobacteria</taxon>
        <taxon>Rhodobacterales</taxon>
        <taxon>Roseobacteraceae</taxon>
        <taxon>Phaeobacter</taxon>
    </lineage>
</organism>
<proteinExistence type="predicted"/>
<dbReference type="Proteomes" id="UP000183859">
    <property type="component" value="Chromosome"/>
</dbReference>
<gene>
    <name evidence="2" type="ORF">PhaeoP97_02123</name>
</gene>
<dbReference type="EMBL" id="CP016364">
    <property type="protein sequence ID" value="APG47523.1"/>
    <property type="molecule type" value="Genomic_DNA"/>
</dbReference>
<evidence type="ECO:0000256" key="1">
    <source>
        <dbReference type="SAM" id="MobiDB-lite"/>
    </source>
</evidence>
<feature type="compositionally biased region" description="Low complexity" evidence="1">
    <location>
        <begin position="122"/>
        <end position="137"/>
    </location>
</feature>
<dbReference type="AlphaFoldDB" id="A0A1L3I5Y3"/>
<evidence type="ECO:0000313" key="2">
    <source>
        <dbReference type="EMBL" id="APG47523.1"/>
    </source>
</evidence>
<feature type="region of interest" description="Disordered" evidence="1">
    <location>
        <begin position="110"/>
        <end position="166"/>
    </location>
</feature>
<evidence type="ECO:0000313" key="3">
    <source>
        <dbReference type="Proteomes" id="UP000183859"/>
    </source>
</evidence>
<dbReference type="STRING" id="1844006.PhaeoP97_02123"/>
<sequence length="166" mass="18013">MFSCVPPNVWSRETRSPQAVVVPAAVTKTPMQVENWRFFAALSVELATDSALGCESTRISAILAPGHICVIRNLRMRQAPTAVRAGFKDTIGRQKCPRASNSLPWRACLQPSQPVHSRKKNTSLSIPSPSRSSRPTPVNTSNHYRGPALRPDSTVPRGAGSEAPLC</sequence>
<dbReference type="KEGG" id="php:PhaeoP97_02123"/>
<keyword evidence="3" id="KW-1185">Reference proteome</keyword>
<reference evidence="3" key="1">
    <citation type="submission" date="2016-07" db="EMBL/GenBank/DDBJ databases">
        <title>Phaeobacter portensis sp. nov., a tropodithietic acid producing bacterium isolated from a German harbor.</title>
        <authorList>
            <person name="Freese H.M."/>
            <person name="Bunk B."/>
            <person name="Breider S."/>
            <person name="Brinkhoff T."/>
        </authorList>
    </citation>
    <scope>NUCLEOTIDE SEQUENCE [LARGE SCALE GENOMIC DNA]</scope>
    <source>
        <strain evidence="3">P97</strain>
    </source>
</reference>
<accession>A0A1L3I5Y3</accession>
<protein>
    <submittedName>
        <fullName evidence="2">Uncharacterized protein</fullName>
    </submittedName>
</protein>
<name>A0A1L3I5Y3_9RHOB</name>